<dbReference type="AlphaFoldDB" id="B9X9M1"/>
<protein>
    <recommendedName>
        <fullName evidence="4">VWFA domain-containing protein</fullName>
    </recommendedName>
</protein>
<dbReference type="Proteomes" id="UP000003688">
    <property type="component" value="Unassembled WGS sequence"/>
</dbReference>
<dbReference type="InterPro" id="IPR036465">
    <property type="entry name" value="vWFA_dom_sf"/>
</dbReference>
<evidence type="ECO:0000313" key="2">
    <source>
        <dbReference type="EMBL" id="EEF63265.1"/>
    </source>
</evidence>
<gene>
    <name evidence="2" type="ORF">Cflav_PD5900</name>
</gene>
<name>B9X9M1_PEDPL</name>
<dbReference type="InterPro" id="IPR029062">
    <property type="entry name" value="Class_I_gatase-like"/>
</dbReference>
<dbReference type="SUPFAM" id="SSF53300">
    <property type="entry name" value="vWA-like"/>
    <property type="match status" value="1"/>
</dbReference>
<reference evidence="2 3" key="1">
    <citation type="journal article" date="2011" name="J. Bacteriol.">
        <title>Genome sequence of 'Pedosphaera parvula' Ellin514, an aerobic Verrucomicrobial isolate from pasture soil.</title>
        <authorList>
            <person name="Kant R."/>
            <person name="van Passel M.W."/>
            <person name="Sangwan P."/>
            <person name="Palva A."/>
            <person name="Lucas S."/>
            <person name="Copeland A."/>
            <person name="Lapidus A."/>
            <person name="Glavina Del Rio T."/>
            <person name="Dalin E."/>
            <person name="Tice H."/>
            <person name="Bruce D."/>
            <person name="Goodwin L."/>
            <person name="Pitluck S."/>
            <person name="Chertkov O."/>
            <person name="Larimer F.W."/>
            <person name="Land M.L."/>
            <person name="Hauser L."/>
            <person name="Brettin T.S."/>
            <person name="Detter J.C."/>
            <person name="Han S."/>
            <person name="de Vos W.M."/>
            <person name="Janssen P.H."/>
            <person name="Smidt H."/>
        </authorList>
    </citation>
    <scope>NUCLEOTIDE SEQUENCE [LARGE SCALE GENOMIC DNA]</scope>
    <source>
        <strain evidence="2 3">Ellin514</strain>
    </source>
</reference>
<dbReference type="OrthoDB" id="175552at2"/>
<dbReference type="STRING" id="320771.Cflav_PD5900"/>
<evidence type="ECO:0000313" key="3">
    <source>
        <dbReference type="Proteomes" id="UP000003688"/>
    </source>
</evidence>
<dbReference type="RefSeq" id="WP_007412572.1">
    <property type="nucleotide sequence ID" value="NZ_ABOX02000001.1"/>
</dbReference>
<keyword evidence="1" id="KW-1133">Transmembrane helix</keyword>
<dbReference type="EMBL" id="ABOX02000001">
    <property type="protein sequence ID" value="EEF63265.1"/>
    <property type="molecule type" value="Genomic_DNA"/>
</dbReference>
<dbReference type="Gene3D" id="3.40.50.410">
    <property type="entry name" value="von Willebrand factor, type A domain"/>
    <property type="match status" value="1"/>
</dbReference>
<sequence>MNLLLANSELVLDPMLPMPMVVLIGLIMAALTLVTYKRVGFRVGNWKNGLLTIFRVIGIALVMLVLLQPSRLEEIPPPMHQKVTLVALDTSRSMKQADEEKMTRLEAAENLLMDADIVPRDGVVKDPGVRLFEFGEDATAVTKSMMDLAPAGNSTRFHRSINTMVNSLGADEGAKALILFTDGHDFELVNPSKTALIARARQVPIYAVALGKQGKVKDTSIHITSYQPYTYVKQKARISGMLRMIGCDYEDIQVELLRQNKVVQTQKINAGESQEMPVQFEVMENEVGQYEYEMRVIPLEDEVDKDNNSAITYLNVIDQQIQVLLLEGSPYWDTTFLQRSLMRNDKIDLDSITHYAPQKVRVIRKKPSEQELKVPEKAEEFNHYDLIILGRSVEKLLNREQLTLLENYVKNQGGTVIFGRGKAFDGDLAKNELEPVIWDDKVSEKVHLQIGREGQALAPFRILTEQYGGLDAVPDLIAGRNALEKKPLTATLASVQSANGGQPMPGIVQRRLGQGQVLSVGVDGLWRWAFNAKVERRQQLVRPVLGPDGFVVDGGERLSTEPAIFPANEFSQHHAG</sequence>
<keyword evidence="1" id="KW-0472">Membrane</keyword>
<evidence type="ECO:0008006" key="4">
    <source>
        <dbReference type="Google" id="ProtNLM"/>
    </source>
</evidence>
<accession>B9X9M1</accession>
<dbReference type="PANTHER" id="PTHR37947:SF1">
    <property type="entry name" value="BLL2462 PROTEIN"/>
    <property type="match status" value="1"/>
</dbReference>
<keyword evidence="3" id="KW-1185">Reference proteome</keyword>
<feature type="transmembrane region" description="Helical" evidence="1">
    <location>
        <begin position="48"/>
        <end position="67"/>
    </location>
</feature>
<organism evidence="2 3">
    <name type="scientific">Pedosphaera parvula (strain Ellin514)</name>
    <dbReference type="NCBI Taxonomy" id="320771"/>
    <lineage>
        <taxon>Bacteria</taxon>
        <taxon>Pseudomonadati</taxon>
        <taxon>Verrucomicrobiota</taxon>
        <taxon>Pedosphaerae</taxon>
        <taxon>Pedosphaerales</taxon>
        <taxon>Pedosphaeraceae</taxon>
        <taxon>Pedosphaera</taxon>
    </lineage>
</organism>
<feature type="transmembrane region" description="Helical" evidence="1">
    <location>
        <begin position="15"/>
        <end position="36"/>
    </location>
</feature>
<dbReference type="Gene3D" id="3.40.50.880">
    <property type="match status" value="1"/>
</dbReference>
<keyword evidence="1" id="KW-0812">Transmembrane</keyword>
<comment type="caution">
    <text evidence="2">The sequence shown here is derived from an EMBL/GenBank/DDBJ whole genome shotgun (WGS) entry which is preliminary data.</text>
</comment>
<dbReference type="PANTHER" id="PTHR37947">
    <property type="entry name" value="BLL2462 PROTEIN"/>
    <property type="match status" value="1"/>
</dbReference>
<dbReference type="SUPFAM" id="SSF52317">
    <property type="entry name" value="Class I glutamine amidotransferase-like"/>
    <property type="match status" value="1"/>
</dbReference>
<proteinExistence type="predicted"/>
<evidence type="ECO:0000256" key="1">
    <source>
        <dbReference type="SAM" id="Phobius"/>
    </source>
</evidence>